<feature type="compositionally biased region" description="Basic and acidic residues" evidence="1">
    <location>
        <begin position="1"/>
        <end position="13"/>
    </location>
</feature>
<organism evidence="2 3">
    <name type="scientific">Ridgeia piscesae</name>
    <name type="common">Tubeworm</name>
    <dbReference type="NCBI Taxonomy" id="27915"/>
    <lineage>
        <taxon>Eukaryota</taxon>
        <taxon>Metazoa</taxon>
        <taxon>Spiralia</taxon>
        <taxon>Lophotrochozoa</taxon>
        <taxon>Annelida</taxon>
        <taxon>Polychaeta</taxon>
        <taxon>Sedentaria</taxon>
        <taxon>Canalipalpata</taxon>
        <taxon>Sabellida</taxon>
        <taxon>Siboglinidae</taxon>
        <taxon>Ridgeia</taxon>
    </lineage>
</organism>
<dbReference type="AlphaFoldDB" id="A0AAD9KC83"/>
<comment type="caution">
    <text evidence="2">The sequence shown here is derived from an EMBL/GenBank/DDBJ whole genome shotgun (WGS) entry which is preliminary data.</text>
</comment>
<sequence length="68" mass="7756">MQRARSDRVHKLTPEMPAPAKPVILTNMKNKIQLNAMLVEGRSTPTTTRMQHRSILSRLLVSATYRGR</sequence>
<keyword evidence="3" id="KW-1185">Reference proteome</keyword>
<proteinExistence type="predicted"/>
<protein>
    <submittedName>
        <fullName evidence="2">Uncharacterized protein</fullName>
    </submittedName>
</protein>
<evidence type="ECO:0000313" key="2">
    <source>
        <dbReference type="EMBL" id="KAK2169024.1"/>
    </source>
</evidence>
<accession>A0AAD9KC83</accession>
<reference evidence="2" key="1">
    <citation type="journal article" date="2023" name="Mol. Biol. Evol.">
        <title>Third-Generation Sequencing Reveals the Adaptive Role of the Epigenome in Three Deep-Sea Polychaetes.</title>
        <authorList>
            <person name="Perez M."/>
            <person name="Aroh O."/>
            <person name="Sun Y."/>
            <person name="Lan Y."/>
            <person name="Juniper S.K."/>
            <person name="Young C.R."/>
            <person name="Angers B."/>
            <person name="Qian P.Y."/>
        </authorList>
    </citation>
    <scope>NUCLEOTIDE SEQUENCE</scope>
    <source>
        <strain evidence="2">R07B-5</strain>
    </source>
</reference>
<gene>
    <name evidence="2" type="ORF">NP493_1205g00020</name>
</gene>
<dbReference type="EMBL" id="JAODUO010001203">
    <property type="protein sequence ID" value="KAK2169024.1"/>
    <property type="molecule type" value="Genomic_DNA"/>
</dbReference>
<feature type="region of interest" description="Disordered" evidence="1">
    <location>
        <begin position="1"/>
        <end position="20"/>
    </location>
</feature>
<name>A0AAD9KC83_RIDPI</name>
<evidence type="ECO:0000313" key="3">
    <source>
        <dbReference type="Proteomes" id="UP001209878"/>
    </source>
</evidence>
<evidence type="ECO:0000256" key="1">
    <source>
        <dbReference type="SAM" id="MobiDB-lite"/>
    </source>
</evidence>
<dbReference type="Proteomes" id="UP001209878">
    <property type="component" value="Unassembled WGS sequence"/>
</dbReference>